<dbReference type="PANTHER" id="PTHR34309:SF1">
    <property type="entry name" value="PROTEIN GLCG"/>
    <property type="match status" value="1"/>
</dbReference>
<reference evidence="1 2" key="1">
    <citation type="submission" date="2021-05" db="EMBL/GenBank/DDBJ databases">
        <title>A Polyphasic approach of four new species of the genus Ohtaekwangia: Ohtaekwangia histidinii sp. nov., Ohtaekwangia cretensis sp. nov., Ohtaekwangia indiensis sp. nov., Ohtaekwangia reichenbachii sp. nov. from diverse environment.</title>
        <authorList>
            <person name="Octaviana S."/>
        </authorList>
    </citation>
    <scope>NUCLEOTIDE SEQUENCE [LARGE SCALE GENOMIC DNA]</scope>
    <source>
        <strain evidence="1 2">PWU20</strain>
    </source>
</reference>
<dbReference type="Pfam" id="PF03928">
    <property type="entry name" value="HbpS-like"/>
    <property type="match status" value="1"/>
</dbReference>
<dbReference type="Proteomes" id="UP000772618">
    <property type="component" value="Unassembled WGS sequence"/>
</dbReference>
<proteinExistence type="predicted"/>
<name>A0ABS5VPZ2_9BACT</name>
<dbReference type="Gene3D" id="3.30.450.150">
    <property type="entry name" value="Haem-degrading domain"/>
    <property type="match status" value="1"/>
</dbReference>
<evidence type="ECO:0000313" key="2">
    <source>
        <dbReference type="Proteomes" id="UP000772618"/>
    </source>
</evidence>
<dbReference type="InterPro" id="IPR052517">
    <property type="entry name" value="GlcG_carb_metab_protein"/>
</dbReference>
<dbReference type="PANTHER" id="PTHR34309">
    <property type="entry name" value="SLR1406 PROTEIN"/>
    <property type="match status" value="1"/>
</dbReference>
<dbReference type="InterPro" id="IPR038084">
    <property type="entry name" value="PduO/GlcC-like_sf"/>
</dbReference>
<gene>
    <name evidence="1" type="ORF">KK060_06495</name>
</gene>
<keyword evidence="2" id="KW-1185">Reference proteome</keyword>
<dbReference type="SUPFAM" id="SSF143744">
    <property type="entry name" value="GlcG-like"/>
    <property type="match status" value="1"/>
</dbReference>
<organism evidence="1 2">
    <name type="scientific">Chryseosolibacter indicus</name>
    <dbReference type="NCBI Taxonomy" id="2782351"/>
    <lineage>
        <taxon>Bacteria</taxon>
        <taxon>Pseudomonadati</taxon>
        <taxon>Bacteroidota</taxon>
        <taxon>Cytophagia</taxon>
        <taxon>Cytophagales</taxon>
        <taxon>Chryseotaleaceae</taxon>
        <taxon>Chryseosolibacter</taxon>
    </lineage>
</organism>
<protein>
    <submittedName>
        <fullName evidence="1">Heme-binding protein</fullName>
    </submittedName>
</protein>
<dbReference type="InterPro" id="IPR005624">
    <property type="entry name" value="PduO/GlcC-like"/>
</dbReference>
<comment type="caution">
    <text evidence="1">The sequence shown here is derived from an EMBL/GenBank/DDBJ whole genome shotgun (WGS) entry which is preliminary data.</text>
</comment>
<evidence type="ECO:0000313" key="1">
    <source>
        <dbReference type="EMBL" id="MBT1702920.1"/>
    </source>
</evidence>
<dbReference type="RefSeq" id="WP_254152890.1">
    <property type="nucleotide sequence ID" value="NZ_JAHESD010000010.1"/>
</dbReference>
<accession>A0ABS5VPZ2</accession>
<dbReference type="EMBL" id="JAHESD010000010">
    <property type="protein sequence ID" value="MBT1702920.1"/>
    <property type="molecule type" value="Genomic_DNA"/>
</dbReference>
<sequence length="139" mass="14604">MFLQEKVSSQEAIKMLGHSIVEAGKINKHIAIAVAGPEGELIAFLRMDGASPAAAVIAQNKAYTAARDRKSTKQMGEFMNQNSRPPAFWGDPGITGFGGGVPIIQDGKVIGGIGISGLSEEEDERIAYAAIASVYGNKV</sequence>